<accession>A0ABQ1VVW2</accession>
<keyword evidence="2" id="KW-1185">Reference proteome</keyword>
<name>A0ABQ1VVW2_9BACL</name>
<sequence length="379" mass="43577">MDSNLKTTRKMLALTLLLFIGWVSILNFAAPDRTFSESENRMLERQPPLSLKALVSGTFTSDFEKYLSDQFVYRDVWIGVKTETDRIMGKKESNGVYLGKDGVLIQNFVPPAEEDLQEKLDAIHAFDQATPGLHKYVMLVPTAASLYKDKLPKYAMVGDEEAYLSKVRRMLPSNIQFVDVFPALYAGREQPIFYKTDHHWTTRGAYVAYLELCKQMGLTPQSKENFDIRQVTGEFYGSLYSKSGFRHLQPDRIELYLPKEPESYTVTYVDEKESADTLYAMEQLQKKDKYAVFLNGNYALIHIETAHPDGKKLLVVKDSYANSFIPFLLKHFSEIDVVDLRYYEGDLAAFVNEHEIDDMLLLYNANTFFEDPSIKNLSE</sequence>
<dbReference type="Pfam" id="PF14286">
    <property type="entry name" value="DHHW"/>
    <property type="match status" value="1"/>
</dbReference>
<evidence type="ECO:0000313" key="2">
    <source>
        <dbReference type="Proteomes" id="UP000608420"/>
    </source>
</evidence>
<organism evidence="1 2">
    <name type="scientific">Paenibacillus aceti</name>
    <dbReference type="NCBI Taxonomy" id="1820010"/>
    <lineage>
        <taxon>Bacteria</taxon>
        <taxon>Bacillati</taxon>
        <taxon>Bacillota</taxon>
        <taxon>Bacilli</taxon>
        <taxon>Bacillales</taxon>
        <taxon>Paenibacillaceae</taxon>
        <taxon>Paenibacillus</taxon>
    </lineage>
</organism>
<dbReference type="Proteomes" id="UP000608420">
    <property type="component" value="Unassembled WGS sequence"/>
</dbReference>
<comment type="caution">
    <text evidence="1">The sequence shown here is derived from an EMBL/GenBank/DDBJ whole genome shotgun (WGS) entry which is preliminary data.</text>
</comment>
<proteinExistence type="predicted"/>
<dbReference type="EMBL" id="BMIW01000016">
    <property type="protein sequence ID" value="GGG01780.1"/>
    <property type="molecule type" value="Genomic_DNA"/>
</dbReference>
<protein>
    <submittedName>
        <fullName evidence="1">Membrane protein</fullName>
    </submittedName>
</protein>
<reference evidence="2" key="1">
    <citation type="journal article" date="2019" name="Int. J. Syst. Evol. Microbiol.">
        <title>The Global Catalogue of Microorganisms (GCM) 10K type strain sequencing project: providing services to taxonomists for standard genome sequencing and annotation.</title>
        <authorList>
            <consortium name="The Broad Institute Genomics Platform"/>
            <consortium name="The Broad Institute Genome Sequencing Center for Infectious Disease"/>
            <person name="Wu L."/>
            <person name="Ma J."/>
        </authorList>
    </citation>
    <scope>NUCLEOTIDE SEQUENCE [LARGE SCALE GENOMIC DNA]</scope>
    <source>
        <strain evidence="2">CGMCC 1.15420</strain>
    </source>
</reference>
<evidence type="ECO:0000313" key="1">
    <source>
        <dbReference type="EMBL" id="GGG01780.1"/>
    </source>
</evidence>
<dbReference type="RefSeq" id="WP_120461882.1">
    <property type="nucleotide sequence ID" value="NZ_BMIW01000016.1"/>
</dbReference>
<dbReference type="InterPro" id="IPR025945">
    <property type="entry name" value="DHHW"/>
</dbReference>
<gene>
    <name evidence="1" type="ORF">GCM10010913_24330</name>
</gene>